<dbReference type="GO" id="GO:0043200">
    <property type="term" value="P:response to amino acid"/>
    <property type="evidence" value="ECO:0007669"/>
    <property type="project" value="TreeGrafter"/>
</dbReference>
<dbReference type="SUPFAM" id="SSF54909">
    <property type="entry name" value="Dimeric alpha+beta barrel"/>
    <property type="match status" value="1"/>
</dbReference>
<dbReference type="GO" id="GO:0005829">
    <property type="term" value="C:cytosol"/>
    <property type="evidence" value="ECO:0007669"/>
    <property type="project" value="TreeGrafter"/>
</dbReference>
<proteinExistence type="predicted"/>
<dbReference type="InterPro" id="IPR011008">
    <property type="entry name" value="Dimeric_a/b-barrel"/>
</dbReference>
<protein>
    <submittedName>
        <fullName evidence="2">Transcriptional regulator</fullName>
    </submittedName>
</protein>
<dbReference type="Proteomes" id="UP000239549">
    <property type="component" value="Unassembled WGS sequence"/>
</dbReference>
<dbReference type="InterPro" id="IPR019887">
    <property type="entry name" value="Tscrpt_reg_AsnC/Lrp_C"/>
</dbReference>
<keyword evidence="3" id="KW-1185">Reference proteome</keyword>
<gene>
    <name evidence="2" type="ORF">DCCM_3978</name>
</gene>
<comment type="caution">
    <text evidence="2">The sequence shown here is derived from an EMBL/GenBank/DDBJ whole genome shotgun (WGS) entry which is preliminary data.</text>
</comment>
<dbReference type="Pfam" id="PF01037">
    <property type="entry name" value="AsnC_trans_reg"/>
    <property type="match status" value="1"/>
</dbReference>
<dbReference type="AlphaFoldDB" id="A0A2L2XF34"/>
<reference evidence="3" key="1">
    <citation type="submission" date="2018-02" db="EMBL/GenBank/DDBJ databases">
        <title>Genome sequence of Desulfocucumis palustris strain NAW-5.</title>
        <authorList>
            <person name="Watanabe M."/>
            <person name="Kojima H."/>
            <person name="Fukui M."/>
        </authorList>
    </citation>
    <scope>NUCLEOTIDE SEQUENCE [LARGE SCALE GENOMIC DNA]</scope>
    <source>
        <strain evidence="3">NAW-5</strain>
    </source>
</reference>
<feature type="domain" description="Transcription regulator AsnC/Lrp ligand binding" evidence="1">
    <location>
        <begin position="42"/>
        <end position="98"/>
    </location>
</feature>
<evidence type="ECO:0000313" key="2">
    <source>
        <dbReference type="EMBL" id="GBF34858.1"/>
    </source>
</evidence>
<dbReference type="EMBL" id="BFAV01000152">
    <property type="protein sequence ID" value="GBF34858.1"/>
    <property type="molecule type" value="Genomic_DNA"/>
</dbReference>
<dbReference type="GO" id="GO:0043565">
    <property type="term" value="F:sequence-specific DNA binding"/>
    <property type="evidence" value="ECO:0007669"/>
    <property type="project" value="TreeGrafter"/>
</dbReference>
<dbReference type="Gene3D" id="3.30.70.920">
    <property type="match status" value="1"/>
</dbReference>
<dbReference type="PANTHER" id="PTHR30154:SF34">
    <property type="entry name" value="TRANSCRIPTIONAL REGULATOR AZLB"/>
    <property type="match status" value="1"/>
</dbReference>
<dbReference type="SMART" id="SM00344">
    <property type="entry name" value="HTH_ASNC"/>
    <property type="match status" value="1"/>
</dbReference>
<sequence>MADRVHRMEDLGIIKGFTVDVDEGSLGLQITALITVCMKTAEHHVLHNFIRDRPEIREAHRISGDGCYWLKAVFQTNEQLSRFLDRLLNYGNYRISLSIDTIK</sequence>
<evidence type="ECO:0000259" key="1">
    <source>
        <dbReference type="Pfam" id="PF01037"/>
    </source>
</evidence>
<dbReference type="InterPro" id="IPR019888">
    <property type="entry name" value="Tscrpt_reg_AsnC-like"/>
</dbReference>
<accession>A0A2L2XF34</accession>
<name>A0A2L2XF34_9FIRM</name>
<organism evidence="2 3">
    <name type="scientific">Desulfocucumis palustris</name>
    <dbReference type="NCBI Taxonomy" id="1898651"/>
    <lineage>
        <taxon>Bacteria</taxon>
        <taxon>Bacillati</taxon>
        <taxon>Bacillota</taxon>
        <taxon>Clostridia</taxon>
        <taxon>Eubacteriales</taxon>
        <taxon>Desulfocucumaceae</taxon>
        <taxon>Desulfocucumis</taxon>
    </lineage>
</organism>
<dbReference type="PANTHER" id="PTHR30154">
    <property type="entry name" value="LEUCINE-RESPONSIVE REGULATORY PROTEIN"/>
    <property type="match status" value="1"/>
</dbReference>
<evidence type="ECO:0000313" key="3">
    <source>
        <dbReference type="Proteomes" id="UP000239549"/>
    </source>
</evidence>